<reference evidence="1 2" key="1">
    <citation type="submission" date="2018-09" db="EMBL/GenBank/DDBJ databases">
        <title>Evolutionary history of phycoerythrin pigmentation in the water bloom-forming cyanobacterium Microcystis aeruginosa.</title>
        <authorList>
            <person name="Tanabe Y."/>
            <person name="Tanabe Y."/>
            <person name="Yamaguchi H."/>
        </authorList>
    </citation>
    <scope>NUCLEOTIDE SEQUENCE [LARGE SCALE GENOMIC DNA]</scope>
    <source>
        <strain evidence="1 2">NIES-2520</strain>
    </source>
</reference>
<keyword evidence="1" id="KW-0378">Hydrolase</keyword>
<dbReference type="GO" id="GO:0004521">
    <property type="term" value="F:RNA endonuclease activity"/>
    <property type="evidence" value="ECO:0007669"/>
    <property type="project" value="InterPro"/>
</dbReference>
<dbReference type="InterPro" id="IPR029060">
    <property type="entry name" value="PIN-like_dom_sf"/>
</dbReference>
<sequence length="144" mass="16999">MQTLFADTFYWVALIHAKDQWHRQVRAFSTLIQDYSLITTDLVLVEYLNFFAKFDQPMKQGVVNFYRQIRTSPNLQIISVDSYLIQSGVELYANRLDKGYSLTDCISMIVMKQRGIIEVLTHDKHFTQENFRILFKDSNFNNLT</sequence>
<accession>A0A5A5RQK6</accession>
<proteinExistence type="predicted"/>
<evidence type="ECO:0000313" key="1">
    <source>
        <dbReference type="EMBL" id="GCA77109.1"/>
    </source>
</evidence>
<dbReference type="Proteomes" id="UP000324917">
    <property type="component" value="Unassembled WGS sequence"/>
</dbReference>
<dbReference type="PANTHER" id="PTHR42188">
    <property type="entry name" value="23S RRNA-SPECIFIC ENDONUCLEASE VAPC20"/>
    <property type="match status" value="1"/>
</dbReference>
<evidence type="ECO:0000313" key="2">
    <source>
        <dbReference type="Proteomes" id="UP000324917"/>
    </source>
</evidence>
<dbReference type="SUPFAM" id="SSF88723">
    <property type="entry name" value="PIN domain-like"/>
    <property type="match status" value="1"/>
</dbReference>
<protein>
    <submittedName>
        <fullName evidence="1">tRNA(fMet)-specific endonuclease VapC</fullName>
    </submittedName>
</protein>
<dbReference type="RefSeq" id="WP_149988067.1">
    <property type="nucleotide sequence ID" value="NZ_BHVP01000113.1"/>
</dbReference>
<dbReference type="PANTHER" id="PTHR42188:SF1">
    <property type="entry name" value="23S RRNA-SPECIFIC ENDONUCLEASE VAPC20"/>
    <property type="match status" value="1"/>
</dbReference>
<dbReference type="GO" id="GO:0016075">
    <property type="term" value="P:rRNA catabolic process"/>
    <property type="evidence" value="ECO:0007669"/>
    <property type="project" value="TreeGrafter"/>
</dbReference>
<gene>
    <name evidence="1" type="primary">vapC_5</name>
    <name evidence="1" type="ORF">MiTe_03962</name>
</gene>
<organism evidence="1 2">
    <name type="scientific">Microcystis aeruginosa NIES-2520</name>
    <dbReference type="NCBI Taxonomy" id="2303982"/>
    <lineage>
        <taxon>Bacteria</taxon>
        <taxon>Bacillati</taxon>
        <taxon>Cyanobacteriota</taxon>
        <taxon>Cyanophyceae</taxon>
        <taxon>Oscillatoriophycideae</taxon>
        <taxon>Chroococcales</taxon>
        <taxon>Microcystaceae</taxon>
        <taxon>Microcystis</taxon>
    </lineage>
</organism>
<dbReference type="InterPro" id="IPR039018">
    <property type="entry name" value="VapC20-like"/>
</dbReference>
<comment type="caution">
    <text evidence="1">The sequence shown here is derived from an EMBL/GenBank/DDBJ whole genome shotgun (WGS) entry which is preliminary data.</text>
</comment>
<dbReference type="Gene3D" id="3.40.50.1010">
    <property type="entry name" value="5'-nuclease"/>
    <property type="match status" value="1"/>
</dbReference>
<keyword evidence="1" id="KW-0540">Nuclease</keyword>
<keyword evidence="1" id="KW-0255">Endonuclease</keyword>
<dbReference type="EMBL" id="BHVP01000113">
    <property type="protein sequence ID" value="GCA77109.1"/>
    <property type="molecule type" value="Genomic_DNA"/>
</dbReference>
<dbReference type="AlphaFoldDB" id="A0A5A5RQK6"/>
<name>A0A5A5RQK6_MICAE</name>